<dbReference type="Pfam" id="PF12698">
    <property type="entry name" value="ABC2_membrane_3"/>
    <property type="match status" value="1"/>
</dbReference>
<dbReference type="GO" id="GO:0016020">
    <property type="term" value="C:membrane"/>
    <property type="evidence" value="ECO:0007669"/>
    <property type="project" value="UniProtKB-SubCell"/>
</dbReference>
<evidence type="ECO:0000256" key="5">
    <source>
        <dbReference type="SAM" id="Phobius"/>
    </source>
</evidence>
<accession>A0A662Z250</accession>
<feature type="transmembrane region" description="Helical" evidence="5">
    <location>
        <begin position="266"/>
        <end position="285"/>
    </location>
</feature>
<evidence type="ECO:0000256" key="1">
    <source>
        <dbReference type="ARBA" id="ARBA00004141"/>
    </source>
</evidence>
<evidence type="ECO:0000313" key="7">
    <source>
        <dbReference type="EMBL" id="SEV88533.1"/>
    </source>
</evidence>
<feature type="transmembrane region" description="Helical" evidence="5">
    <location>
        <begin position="235"/>
        <end position="254"/>
    </location>
</feature>
<dbReference type="Proteomes" id="UP000243605">
    <property type="component" value="Unassembled WGS sequence"/>
</dbReference>
<dbReference type="GO" id="GO:0140359">
    <property type="term" value="F:ABC-type transporter activity"/>
    <property type="evidence" value="ECO:0007669"/>
    <property type="project" value="InterPro"/>
</dbReference>
<comment type="subcellular location">
    <subcellularLocation>
        <location evidence="1">Membrane</location>
        <topology evidence="1">Multi-pass membrane protein</topology>
    </subcellularLocation>
</comment>
<proteinExistence type="predicted"/>
<reference evidence="7 8" key="1">
    <citation type="submission" date="2016-10" db="EMBL/GenBank/DDBJ databases">
        <authorList>
            <person name="Varghese N."/>
            <person name="Submissions S."/>
        </authorList>
    </citation>
    <scope>NUCLEOTIDE SEQUENCE [LARGE SCALE GENOMIC DNA]</scope>
    <source>
        <strain evidence="7 8">IBRC-M10081</strain>
    </source>
</reference>
<name>A0A662Z250_9STAP</name>
<keyword evidence="2 5" id="KW-0812">Transmembrane</keyword>
<protein>
    <submittedName>
        <fullName evidence="7">ABC-2 type transport system permease protein</fullName>
    </submittedName>
</protein>
<dbReference type="OrthoDB" id="9771731at2"/>
<keyword evidence="4 5" id="KW-0472">Membrane</keyword>
<dbReference type="PANTHER" id="PTHR43027">
    <property type="entry name" value="DOXORUBICIN RESISTANCE ABC TRANSPORTER PERMEASE PROTEIN DRRC-RELATED"/>
    <property type="match status" value="1"/>
</dbReference>
<evidence type="ECO:0000256" key="2">
    <source>
        <dbReference type="ARBA" id="ARBA00022692"/>
    </source>
</evidence>
<dbReference type="PANTHER" id="PTHR43027:SF1">
    <property type="entry name" value="DOXORUBICIN RESISTANCE ABC TRANSPORTER PERMEASE PROTEIN DRRC-RELATED"/>
    <property type="match status" value="1"/>
</dbReference>
<sequence length="351" mass="39328">MELFRLAIITLKINARDFGFWFWMVIYPLLLATMFVITTQNITGSDSLDDITIGVEDENNYYTILSEIEILEVEILNKEEARTALENEEITAFIDTDGDMIVASSGLDETIVSSIVNNIHQVIESDVGFQHYDFEQSYVDTQDYSAHPEVVMFFSLLGMLSFYSLFSVMEFLTKLQPNLSHQGARFYASPTNKSQILISNVMASVFMGLLANGMLIIFLMIVYQGALFDQLFTTLLLILVGNITGAGLGLILGVLPVKNEGFKTTIGILVTLFFAFSGGLAGPFLRQAVIENFPLLHRFNPIGQLTDTMYQINYMANYDNYLPTIILLLIIFVISVIIAIVALRGQQYDSL</sequence>
<feature type="transmembrane region" description="Helical" evidence="5">
    <location>
        <begin position="20"/>
        <end position="38"/>
    </location>
</feature>
<feature type="transmembrane region" description="Helical" evidence="5">
    <location>
        <begin position="196"/>
        <end position="223"/>
    </location>
</feature>
<evidence type="ECO:0000259" key="6">
    <source>
        <dbReference type="Pfam" id="PF12698"/>
    </source>
</evidence>
<keyword evidence="8" id="KW-1185">Reference proteome</keyword>
<dbReference type="EMBL" id="FOIT01000001">
    <property type="protein sequence ID" value="SEV88533.1"/>
    <property type="molecule type" value="Genomic_DNA"/>
</dbReference>
<feature type="transmembrane region" description="Helical" evidence="5">
    <location>
        <begin position="321"/>
        <end position="343"/>
    </location>
</feature>
<evidence type="ECO:0000313" key="8">
    <source>
        <dbReference type="Proteomes" id="UP000243605"/>
    </source>
</evidence>
<organism evidence="7 8">
    <name type="scientific">Aliicoccus persicus</name>
    <dbReference type="NCBI Taxonomy" id="930138"/>
    <lineage>
        <taxon>Bacteria</taxon>
        <taxon>Bacillati</taxon>
        <taxon>Bacillota</taxon>
        <taxon>Bacilli</taxon>
        <taxon>Bacillales</taxon>
        <taxon>Staphylococcaceae</taxon>
        <taxon>Aliicoccus</taxon>
    </lineage>
</organism>
<feature type="transmembrane region" description="Helical" evidence="5">
    <location>
        <begin position="150"/>
        <end position="175"/>
    </location>
</feature>
<gene>
    <name evidence="7" type="ORF">SAMN05192557_0731</name>
</gene>
<dbReference type="AlphaFoldDB" id="A0A662Z250"/>
<keyword evidence="3 5" id="KW-1133">Transmembrane helix</keyword>
<evidence type="ECO:0000256" key="4">
    <source>
        <dbReference type="ARBA" id="ARBA00023136"/>
    </source>
</evidence>
<evidence type="ECO:0000256" key="3">
    <source>
        <dbReference type="ARBA" id="ARBA00022989"/>
    </source>
</evidence>
<dbReference type="InterPro" id="IPR013525">
    <property type="entry name" value="ABC2_TM"/>
</dbReference>
<dbReference type="RefSeq" id="WP_091473958.1">
    <property type="nucleotide sequence ID" value="NZ_FOIT01000001.1"/>
</dbReference>
<dbReference type="InterPro" id="IPR052902">
    <property type="entry name" value="ABC-2_transporter"/>
</dbReference>
<feature type="domain" description="ABC-2 type transporter transmembrane" evidence="6">
    <location>
        <begin position="19"/>
        <end position="340"/>
    </location>
</feature>